<keyword evidence="2" id="KW-0472">Membrane</keyword>
<proteinExistence type="predicted"/>
<dbReference type="AlphaFoldDB" id="A0A9P3G8R8"/>
<reference evidence="3 4" key="1">
    <citation type="submission" date="2021-08" db="EMBL/GenBank/DDBJ databases">
        <title>Draft Genome Sequence of Phanerochaete sordida strain YK-624.</title>
        <authorList>
            <person name="Mori T."/>
            <person name="Dohra H."/>
            <person name="Suzuki T."/>
            <person name="Kawagishi H."/>
            <person name="Hirai H."/>
        </authorList>
    </citation>
    <scope>NUCLEOTIDE SEQUENCE [LARGE SCALE GENOMIC DNA]</scope>
    <source>
        <strain evidence="3 4">YK-624</strain>
    </source>
</reference>
<keyword evidence="2" id="KW-0812">Transmembrane</keyword>
<dbReference type="Proteomes" id="UP000703269">
    <property type="component" value="Unassembled WGS sequence"/>
</dbReference>
<dbReference type="EMBL" id="BPQB01000021">
    <property type="protein sequence ID" value="GJE91443.1"/>
    <property type="molecule type" value="Genomic_DNA"/>
</dbReference>
<feature type="region of interest" description="Disordered" evidence="1">
    <location>
        <begin position="55"/>
        <end position="78"/>
    </location>
</feature>
<protein>
    <submittedName>
        <fullName evidence="3">Uncharacterized protein</fullName>
    </submittedName>
</protein>
<evidence type="ECO:0000313" key="4">
    <source>
        <dbReference type="Proteomes" id="UP000703269"/>
    </source>
</evidence>
<keyword evidence="2" id="KW-1133">Transmembrane helix</keyword>
<feature type="compositionally biased region" description="Low complexity" evidence="1">
    <location>
        <begin position="679"/>
        <end position="691"/>
    </location>
</feature>
<feature type="compositionally biased region" description="Basic and acidic residues" evidence="1">
    <location>
        <begin position="576"/>
        <end position="606"/>
    </location>
</feature>
<comment type="caution">
    <text evidence="3">The sequence shown here is derived from an EMBL/GenBank/DDBJ whole genome shotgun (WGS) entry which is preliminary data.</text>
</comment>
<evidence type="ECO:0000256" key="2">
    <source>
        <dbReference type="SAM" id="Phobius"/>
    </source>
</evidence>
<gene>
    <name evidence="3" type="ORF">PsYK624_075930</name>
</gene>
<feature type="transmembrane region" description="Helical" evidence="2">
    <location>
        <begin position="169"/>
        <end position="191"/>
    </location>
</feature>
<name>A0A9P3G8R8_9APHY</name>
<feature type="region of interest" description="Disordered" evidence="1">
    <location>
        <begin position="850"/>
        <end position="878"/>
    </location>
</feature>
<organism evidence="3 4">
    <name type="scientific">Phanerochaete sordida</name>
    <dbReference type="NCBI Taxonomy" id="48140"/>
    <lineage>
        <taxon>Eukaryota</taxon>
        <taxon>Fungi</taxon>
        <taxon>Dikarya</taxon>
        <taxon>Basidiomycota</taxon>
        <taxon>Agaricomycotina</taxon>
        <taxon>Agaricomycetes</taxon>
        <taxon>Polyporales</taxon>
        <taxon>Phanerochaetaceae</taxon>
        <taxon>Phanerochaete</taxon>
    </lineage>
</organism>
<evidence type="ECO:0000256" key="1">
    <source>
        <dbReference type="SAM" id="MobiDB-lite"/>
    </source>
</evidence>
<evidence type="ECO:0000313" key="3">
    <source>
        <dbReference type="EMBL" id="GJE91443.1"/>
    </source>
</evidence>
<feature type="transmembrane region" description="Helical" evidence="2">
    <location>
        <begin position="6"/>
        <end position="25"/>
    </location>
</feature>
<feature type="region of interest" description="Disordered" evidence="1">
    <location>
        <begin position="498"/>
        <end position="700"/>
    </location>
</feature>
<sequence>MLPLQMVAMACMGTVYTWFIAHTYAPKQAESAKQALISAAKSALKEARKLLGSVATRRPHHPEASQPASSPRATFPTPAPVPTLDVVLPSVASRPPPLELAMPAVVPQKRFSTPSLPSVVFEPKCFAFDKNLTIALSPQCPVIHGFDARAATAPGSWSVNVRTHYTTSVGASLALVIVLLPCFMVVGSAFVRVVRRLGHYALEAHSPVEALVDDDDVIEVKTEGARRLEQLAMRLGDERRIYAPTNTAVVTFPMTDLSTINTQSSLFTIECPGLWAIPPIFEYSGLHFRIVHQGTRDARGYFNIAFTLGLLCKLDELKHSPKMIAARPPPPFFDWSEFNVGEFLHCAERRFYRPAEALDWTTFNMRDFVYRAELVQVDWTMFNIRDFVHRAEVVQVDWTTFNIRDFVYRAEHTQVDWTVFSIRDFVYRAELVQVDWTTFNIRDFIHRAELIQVDWPTINIRQFLDSACGSSRPPRVAKWHRYDIPAFFALAEQASSPANQDAAPAKRPQHLSRSRASLEASDDPAAAEWLQRKNRATQKVPKQDERPATAVKGQFSRHSRRSAQRNLYSEVAAARAVEDRGARDDDDRKDEVDHEHDAELPEKSQSHVDASLASSAASGPSAQKAAEPVSRATTQSTSAASTSSTPATRSPAPAKSTKQRHQPPKAPAKPNKKQGRRGGAAAAMARRQAAQEQREEEEAALADYAARRPELLDGGVTYRQSGPWRIEEASPEAWTRARAPHVAQAFPSPPSGPRPTRAADTFHKKRHGRMKCFTARQSYPDRPVTVVGHDLRIPEALRTAAGEQRRARGAAMDRRRERNKRSDVIDHFLIPLAARLQDVFPVLEDAAGHAPADVDAAPPDHSTTSTTTTPLALSPARA</sequence>
<accession>A0A9P3G8R8</accession>
<feature type="compositionally biased region" description="Low complexity" evidence="1">
    <location>
        <begin position="607"/>
        <end position="656"/>
    </location>
</feature>
<keyword evidence="4" id="KW-1185">Reference proteome</keyword>